<accession>A0A2U3LXD5</accession>
<sequence length="55" mass="5985">MTINFSGTPTTLGSINMVGGDKFWGYNGATSTGMHISDQNNTHTAYWIGSMWIVN</sequence>
<reference evidence="2" key="1">
    <citation type="submission" date="2018-02" db="EMBL/GenBank/DDBJ databases">
        <authorList>
            <person name="Hausmann B."/>
        </authorList>
    </citation>
    <scope>NUCLEOTIDE SEQUENCE [LARGE SCALE GENOMIC DNA]</scope>
    <source>
        <strain evidence="2">Peat soil MAG SbF1</strain>
    </source>
</reference>
<dbReference type="Proteomes" id="UP000238916">
    <property type="component" value="Unassembled WGS sequence"/>
</dbReference>
<organism evidence="1 2">
    <name type="scientific">Candidatus Desulfosporosinus infrequens</name>
    <dbReference type="NCBI Taxonomy" id="2043169"/>
    <lineage>
        <taxon>Bacteria</taxon>
        <taxon>Bacillati</taxon>
        <taxon>Bacillota</taxon>
        <taxon>Clostridia</taxon>
        <taxon>Eubacteriales</taxon>
        <taxon>Desulfitobacteriaceae</taxon>
        <taxon>Desulfosporosinus</taxon>
    </lineage>
</organism>
<proteinExistence type="predicted"/>
<evidence type="ECO:0000313" key="2">
    <source>
        <dbReference type="Proteomes" id="UP000238916"/>
    </source>
</evidence>
<gene>
    <name evidence="1" type="ORF">SBF1_9300001</name>
</gene>
<protein>
    <submittedName>
        <fullName evidence="1">Uncharacterized protein</fullName>
    </submittedName>
</protein>
<dbReference type="EMBL" id="OMOF01000924">
    <property type="protein sequence ID" value="SPF56593.1"/>
    <property type="molecule type" value="Genomic_DNA"/>
</dbReference>
<name>A0A2U3LXD5_9FIRM</name>
<dbReference type="AlphaFoldDB" id="A0A2U3LXD5"/>
<evidence type="ECO:0000313" key="1">
    <source>
        <dbReference type="EMBL" id="SPF56593.1"/>
    </source>
</evidence>